<dbReference type="AlphaFoldDB" id="A0A4Y3RJ17"/>
<dbReference type="EMBL" id="BJMN01000020">
    <property type="protein sequence ID" value="GEB57655.1"/>
    <property type="molecule type" value="Genomic_DNA"/>
</dbReference>
<dbReference type="OrthoDB" id="3866086at2"/>
<reference evidence="1 2" key="1">
    <citation type="submission" date="2019-06" db="EMBL/GenBank/DDBJ databases">
        <title>Whole genome shotgun sequence of Streptomyces gardneri NBRC 12865.</title>
        <authorList>
            <person name="Hosoyama A."/>
            <person name="Uohara A."/>
            <person name="Ohji S."/>
            <person name="Ichikawa N."/>
        </authorList>
    </citation>
    <scope>NUCLEOTIDE SEQUENCE [LARGE SCALE GENOMIC DNA]</scope>
    <source>
        <strain evidence="1 2">NBRC 12865</strain>
    </source>
</reference>
<protein>
    <recommendedName>
        <fullName evidence="3">Sporulation protein</fullName>
    </recommendedName>
</protein>
<evidence type="ECO:0008006" key="3">
    <source>
        <dbReference type="Google" id="ProtNLM"/>
    </source>
</evidence>
<dbReference type="PANTHER" id="PTHR40053:SF1">
    <property type="entry name" value="SPORULATION-CONTROL PROTEIN SPO0M"/>
    <property type="match status" value="1"/>
</dbReference>
<keyword evidence="2" id="KW-1185">Reference proteome</keyword>
<evidence type="ECO:0000313" key="2">
    <source>
        <dbReference type="Proteomes" id="UP000315226"/>
    </source>
</evidence>
<dbReference type="RefSeq" id="WP_141297181.1">
    <property type="nucleotide sequence ID" value="NZ_BJMN01000020.1"/>
</dbReference>
<sequence length="268" mass="29581">MVFKRLLGIGGVPLEIDTIVQSEPALPGGILTGEVVVRAPDRDVEVKSISLRIAANVSVAHKGDGDGERQGDVYDYPSVSGWFTLRKGEERRLPIKHRLKWETPLSEVRGQQLGVHLGLNTEVEAEGVKAQTDDDPVRITGTPLHEAVFDAFAGEGYALEGSRVFTGYIPRTEYHVYLVQGFLLVDRSGGEGRPKELELTFRANPVGCEIYLRRAALGTQYWEKKPPALRYVAAHHDLGRVDFAEEVRRWISEVTVLAGSHAAGEDED</sequence>
<accession>A0A4Y3RJ17</accession>
<gene>
    <name evidence="1" type="ORF">SGA01_32600</name>
</gene>
<dbReference type="Pfam" id="PF07070">
    <property type="entry name" value="Spo0M"/>
    <property type="match status" value="1"/>
</dbReference>
<comment type="caution">
    <text evidence="1">The sequence shown here is derived from an EMBL/GenBank/DDBJ whole genome shotgun (WGS) entry which is preliminary data.</text>
</comment>
<evidence type="ECO:0000313" key="1">
    <source>
        <dbReference type="EMBL" id="GEB57655.1"/>
    </source>
</evidence>
<dbReference type="InterPro" id="IPR009776">
    <property type="entry name" value="Spore_0_M"/>
</dbReference>
<dbReference type="PANTHER" id="PTHR40053">
    <property type="entry name" value="SPORULATION-CONTROL PROTEIN SPO0M"/>
    <property type="match status" value="1"/>
</dbReference>
<dbReference type="Proteomes" id="UP000315226">
    <property type="component" value="Unassembled WGS sequence"/>
</dbReference>
<name>A0A4Y3RJ17_9ACTN</name>
<organism evidence="1 2">
    <name type="scientific">Streptomyces gardneri</name>
    <dbReference type="NCBI Taxonomy" id="66892"/>
    <lineage>
        <taxon>Bacteria</taxon>
        <taxon>Bacillati</taxon>
        <taxon>Actinomycetota</taxon>
        <taxon>Actinomycetes</taxon>
        <taxon>Kitasatosporales</taxon>
        <taxon>Streptomycetaceae</taxon>
        <taxon>Streptomyces</taxon>
    </lineage>
</organism>
<proteinExistence type="predicted"/>